<keyword evidence="1" id="KW-0472">Membrane</keyword>
<feature type="transmembrane region" description="Helical" evidence="1">
    <location>
        <begin position="168"/>
        <end position="188"/>
    </location>
</feature>
<gene>
    <name evidence="2" type="ORF">GTHE00462_LOCUS17349</name>
</gene>
<dbReference type="AlphaFoldDB" id="A0A7S4KSM4"/>
<name>A0A7S4KSM4_GUITH</name>
<sequence>MKVAGEGEGAEESMKKIVEIVRTIVQEAALVPALYLRSREGSENARLCSTFDEFLLTARDRLKNVIGNLAARQLKSIAITSEVIAQTWTEFATDLLWPSNYDAYYRTVYSDWDPDIVHVNESVLVSLKETLCRLKEGSQIVIVDPDNKFALRYRAVFRRYAGGHPLQYYYVVIFLLTRIGTGACAGALNGWEQGVVLVLVNIPCVVLLAAKRPYKNRLQNLKQLVTASMRLYLLLLSCYLIQHEPSYVSTESNPAANEATFIIILVICAAIEAVSPILGCIRAYMAILLVITGLMDRLQAKSDWSLISRWLLGAMRTRTALYLNAKGLKRQNLPWSVIRNRYRSLQLASITPRSLRSHEMPAEEESRENMDFAEDAEAIRKWLSIYVLPRMIAVGTFTANSFASIYLGTEDAMEDLRLSSCSETFLLRVKERFYREMLQATLKVLPTVEEAELITKSVRLVPNLRVSMQPRPTPPWLKDTDRKIAQLLLTEKALKLVDITWVNVEQAVRGQLISRKPGVTTDEDGVVNKECQFQFGISEQDLNAREELCAEVGHIMNVMELVRYY</sequence>
<feature type="transmembrane region" description="Helical" evidence="1">
    <location>
        <begin position="194"/>
        <end position="211"/>
    </location>
</feature>
<feature type="transmembrane region" description="Helical" evidence="1">
    <location>
        <begin position="262"/>
        <end position="291"/>
    </location>
</feature>
<evidence type="ECO:0000256" key="1">
    <source>
        <dbReference type="SAM" id="Phobius"/>
    </source>
</evidence>
<protein>
    <submittedName>
        <fullName evidence="2">Uncharacterized protein</fullName>
    </submittedName>
</protein>
<organism evidence="2">
    <name type="scientific">Guillardia theta</name>
    <name type="common">Cryptophyte</name>
    <name type="synonym">Cryptomonas phi</name>
    <dbReference type="NCBI Taxonomy" id="55529"/>
    <lineage>
        <taxon>Eukaryota</taxon>
        <taxon>Cryptophyceae</taxon>
        <taxon>Pyrenomonadales</taxon>
        <taxon>Geminigeraceae</taxon>
        <taxon>Guillardia</taxon>
    </lineage>
</organism>
<evidence type="ECO:0000313" key="2">
    <source>
        <dbReference type="EMBL" id="CAE2303638.1"/>
    </source>
</evidence>
<keyword evidence="1" id="KW-1133">Transmembrane helix</keyword>
<reference evidence="2" key="1">
    <citation type="submission" date="2021-01" db="EMBL/GenBank/DDBJ databases">
        <authorList>
            <person name="Corre E."/>
            <person name="Pelletier E."/>
            <person name="Niang G."/>
            <person name="Scheremetjew M."/>
            <person name="Finn R."/>
            <person name="Kale V."/>
            <person name="Holt S."/>
            <person name="Cochrane G."/>
            <person name="Meng A."/>
            <person name="Brown T."/>
            <person name="Cohen L."/>
        </authorList>
    </citation>
    <scope>NUCLEOTIDE SEQUENCE</scope>
    <source>
        <strain evidence="2">CCMP 2712</strain>
    </source>
</reference>
<dbReference type="EMBL" id="HBKN01022124">
    <property type="protein sequence ID" value="CAE2303638.1"/>
    <property type="molecule type" value="Transcribed_RNA"/>
</dbReference>
<keyword evidence="1" id="KW-0812">Transmembrane</keyword>
<proteinExistence type="predicted"/>
<accession>A0A7S4KSM4</accession>